<feature type="domain" description="Skg3/CAF120-like PH-like" evidence="1">
    <location>
        <begin position="140"/>
        <end position="320"/>
    </location>
</feature>
<evidence type="ECO:0000259" key="1">
    <source>
        <dbReference type="Pfam" id="PF25381"/>
    </source>
</evidence>
<reference evidence="2" key="1">
    <citation type="journal article" date="2021" name="Open Biol.">
        <title>Shared evolutionary footprints suggest mitochondrial oxidative damage underlies multiple complex I losses in fungi.</title>
        <authorList>
            <person name="Schikora-Tamarit M.A."/>
            <person name="Marcet-Houben M."/>
            <person name="Nosek J."/>
            <person name="Gabaldon T."/>
        </authorList>
    </citation>
    <scope>NUCLEOTIDE SEQUENCE</scope>
    <source>
        <strain evidence="2">CBS6341</strain>
    </source>
</reference>
<evidence type="ECO:0000313" key="3">
    <source>
        <dbReference type="Proteomes" id="UP000769528"/>
    </source>
</evidence>
<comment type="caution">
    <text evidence="2">The sequence shown here is derived from an EMBL/GenBank/DDBJ whole genome shotgun (WGS) entry which is preliminary data.</text>
</comment>
<gene>
    <name evidence="2" type="ORF">WICMUC_000434</name>
</gene>
<dbReference type="OrthoDB" id="5563754at2759"/>
<dbReference type="EMBL" id="JAEUBF010000148">
    <property type="protein sequence ID" value="KAH3680253.1"/>
    <property type="molecule type" value="Genomic_DNA"/>
</dbReference>
<reference evidence="2" key="2">
    <citation type="submission" date="2021-01" db="EMBL/GenBank/DDBJ databases">
        <authorList>
            <person name="Schikora-Tamarit M.A."/>
        </authorList>
    </citation>
    <scope>NUCLEOTIDE SEQUENCE</scope>
    <source>
        <strain evidence="2">CBS6341</strain>
    </source>
</reference>
<protein>
    <recommendedName>
        <fullName evidence="1">Skg3/CAF120-like PH-like domain-containing protein</fullName>
    </recommendedName>
</protein>
<dbReference type="InterPro" id="IPR058155">
    <property type="entry name" value="Skg3/CAF120-like_PH"/>
</dbReference>
<evidence type="ECO:0000313" key="2">
    <source>
        <dbReference type="EMBL" id="KAH3680253.1"/>
    </source>
</evidence>
<name>A0A9P8THY6_9ASCO</name>
<dbReference type="AlphaFoldDB" id="A0A9P8THY6"/>
<keyword evidence="3" id="KW-1185">Reference proteome</keyword>
<proteinExistence type="predicted"/>
<dbReference type="Proteomes" id="UP000769528">
    <property type="component" value="Unassembled WGS sequence"/>
</dbReference>
<accession>A0A9P8THY6</accession>
<dbReference type="Pfam" id="PF25381">
    <property type="entry name" value="PH_26"/>
    <property type="match status" value="1"/>
</dbReference>
<sequence length="436" mass="50253">MILKKIFKSSSISSISTSLNDPLTPIITLINQQSQRIYYQSEIFLLNDQQIWESFHGILKGDSIQLINNKQSLFINLSSSKILITTKSIEFSNSKRIYLLSTDYLKEWISAINLSIFENIRLMECYTASLISLKGQLLPDLHLVLSPNRFEYIEECSLKIDNQKDWINCWILINPNKGKSKGSIEFYKNKKFNKKNLILKVDEIFNCFNCFSHIDLIETSSLIKMIGNFKIYQSSPQSSPNPNRHSRSISISSISSKNSINSLPSESIITSIHILPKPHASVKNSETLIRLLIPIYDSFKIYGRPLKFNANKSDPKSLLFGLPSLPKTCLLSMELSLEIIVNNWDLLKKNFDNQLIYELFENKILELYKDDQIYSGFYPESWNVELDYSNDDYNDPETPESSISLNSLRNLNNNNNKDNKIDDLNDININELKIVE</sequence>
<organism evidence="2 3">
    <name type="scientific">Wickerhamomyces mucosus</name>
    <dbReference type="NCBI Taxonomy" id="1378264"/>
    <lineage>
        <taxon>Eukaryota</taxon>
        <taxon>Fungi</taxon>
        <taxon>Dikarya</taxon>
        <taxon>Ascomycota</taxon>
        <taxon>Saccharomycotina</taxon>
        <taxon>Saccharomycetes</taxon>
        <taxon>Phaffomycetales</taxon>
        <taxon>Wickerhamomycetaceae</taxon>
        <taxon>Wickerhamomyces</taxon>
    </lineage>
</organism>